<dbReference type="AlphaFoldDB" id="A0A0B0N7J3"/>
<evidence type="ECO:0000313" key="2">
    <source>
        <dbReference type="Proteomes" id="UP000032142"/>
    </source>
</evidence>
<organism evidence="1 2">
    <name type="scientific">Gossypium arboreum</name>
    <name type="common">Tree cotton</name>
    <name type="synonym">Gossypium nanking</name>
    <dbReference type="NCBI Taxonomy" id="29729"/>
    <lineage>
        <taxon>Eukaryota</taxon>
        <taxon>Viridiplantae</taxon>
        <taxon>Streptophyta</taxon>
        <taxon>Embryophyta</taxon>
        <taxon>Tracheophyta</taxon>
        <taxon>Spermatophyta</taxon>
        <taxon>Magnoliopsida</taxon>
        <taxon>eudicotyledons</taxon>
        <taxon>Gunneridae</taxon>
        <taxon>Pentapetalae</taxon>
        <taxon>rosids</taxon>
        <taxon>malvids</taxon>
        <taxon>Malvales</taxon>
        <taxon>Malvaceae</taxon>
        <taxon>Malvoideae</taxon>
        <taxon>Gossypium</taxon>
    </lineage>
</organism>
<protein>
    <submittedName>
        <fullName evidence="1">Outer membrane B</fullName>
    </submittedName>
</protein>
<comment type="caution">
    <text evidence="1">The sequence shown here is derived from an EMBL/GenBank/DDBJ whole genome shotgun (WGS) entry which is preliminary data.</text>
</comment>
<evidence type="ECO:0000313" key="1">
    <source>
        <dbReference type="EMBL" id="KHG07784.1"/>
    </source>
</evidence>
<dbReference type="EMBL" id="JRRC01481857">
    <property type="protein sequence ID" value="KHG07784.1"/>
    <property type="molecule type" value="Genomic_DNA"/>
</dbReference>
<keyword evidence="2" id="KW-1185">Reference proteome</keyword>
<accession>A0A0B0N7J3</accession>
<reference evidence="2" key="1">
    <citation type="submission" date="2014-09" db="EMBL/GenBank/DDBJ databases">
        <authorList>
            <person name="Mudge J."/>
            <person name="Ramaraj T."/>
            <person name="Lindquist I.E."/>
            <person name="Bharti A.K."/>
            <person name="Sundararajan A."/>
            <person name="Cameron C.T."/>
            <person name="Woodward J.E."/>
            <person name="May G.D."/>
            <person name="Brubaker C."/>
            <person name="Broadhvest J."/>
            <person name="Wilkins T.A."/>
        </authorList>
    </citation>
    <scope>NUCLEOTIDE SEQUENCE</scope>
    <source>
        <strain evidence="2">cv. AKA8401</strain>
    </source>
</reference>
<gene>
    <name evidence="1" type="ORF">F383_34919</name>
</gene>
<name>A0A0B0N7J3_GOSAR</name>
<sequence>MNALPCNIGLHSCHGDISLASEAGVKKVPVATAGNVSGAGESIPVGVRIRASSIPSSPINPESTIFSLGLGLAFSVTANLAAGDTSPSPEKLPDESPV</sequence>
<proteinExistence type="predicted"/>
<dbReference type="Proteomes" id="UP000032142">
    <property type="component" value="Unassembled WGS sequence"/>
</dbReference>